<name>A0A0M2PW75_PROHO</name>
<dbReference type="GO" id="GO:0016787">
    <property type="term" value="F:hydrolase activity"/>
    <property type="evidence" value="ECO:0007669"/>
    <property type="project" value="UniProtKB-KW"/>
</dbReference>
<dbReference type="AlphaFoldDB" id="A0A0M2PW75"/>
<dbReference type="Proteomes" id="UP000034681">
    <property type="component" value="Unassembled WGS sequence"/>
</dbReference>
<dbReference type="PANTHER" id="PTHR39189">
    <property type="entry name" value="UPF0173 METAL-DEPENDENT HYDROLASE YTKL"/>
    <property type="match status" value="1"/>
</dbReference>
<dbReference type="STRING" id="317619.GCA_000332315_01896"/>
<dbReference type="RefSeq" id="WP_017712363.1">
    <property type="nucleotide sequence ID" value="NZ_KB235937.1"/>
</dbReference>
<keyword evidence="1" id="KW-0378">Hydrolase</keyword>
<gene>
    <name evidence="1" type="ORF">PROH_13825</name>
</gene>
<evidence type="ECO:0000313" key="2">
    <source>
        <dbReference type="Proteomes" id="UP000034681"/>
    </source>
</evidence>
<reference evidence="1" key="1">
    <citation type="submission" date="2012-04" db="EMBL/GenBank/DDBJ databases">
        <authorList>
            <person name="Borisov I.G."/>
            <person name="Ivanikova N.V."/>
            <person name="Pinevich A.V."/>
        </authorList>
    </citation>
    <scope>NUCLEOTIDE SEQUENCE</scope>
    <source>
        <strain evidence="1">CALU 1027</strain>
    </source>
</reference>
<dbReference type="Pfam" id="PF13483">
    <property type="entry name" value="Lactamase_B_3"/>
    <property type="match status" value="1"/>
</dbReference>
<protein>
    <submittedName>
        <fullName evidence="1">Zn-dependent hydrolase</fullName>
    </submittedName>
</protein>
<dbReference type="eggNOG" id="COG2220">
    <property type="taxonomic scope" value="Bacteria"/>
</dbReference>
<dbReference type="EMBL" id="AJTX02000006">
    <property type="protein sequence ID" value="KKI98913.1"/>
    <property type="molecule type" value="Genomic_DNA"/>
</dbReference>
<evidence type="ECO:0000313" key="1">
    <source>
        <dbReference type="EMBL" id="KKI98913.1"/>
    </source>
</evidence>
<dbReference type="SUPFAM" id="SSF56281">
    <property type="entry name" value="Metallo-hydrolase/oxidoreductase"/>
    <property type="match status" value="1"/>
</dbReference>
<dbReference type="PANTHER" id="PTHR39189:SF1">
    <property type="entry name" value="UPF0173 METAL-DEPENDENT HYDROLASE YTKL"/>
    <property type="match status" value="1"/>
</dbReference>
<proteinExistence type="predicted"/>
<sequence>MKRRQFIHHASAGLVTALGTSWLHHGPAQAQSPDTLTLTWFGHTCVLFSGGGQRVLVNPFQAIGCTAGYPAPQVESNYVLISSRQLDEGAVENLPGTPRIFSEPGAYRLGANNQIQGIRTDHDRLGGKRFGRNVAWRWTQGGLDILHLGGIASEISTSQKILMGSPDVLLIPVGGQQPPAGTSAYDPRWPEVYTPEEAKAAIAVLNPKLVIPTHYRTDAANANACDLVALQDFVQVMGNIPIRYSTDNSITLQGGTLPTSPTLQVLSYSA</sequence>
<dbReference type="OrthoDB" id="9789133at2"/>
<organism evidence="1 2">
    <name type="scientific">Prochlorothrix hollandica PCC 9006 = CALU 1027</name>
    <dbReference type="NCBI Taxonomy" id="317619"/>
    <lineage>
        <taxon>Bacteria</taxon>
        <taxon>Bacillati</taxon>
        <taxon>Cyanobacteriota</taxon>
        <taxon>Cyanophyceae</taxon>
        <taxon>Prochlorotrichales</taxon>
        <taxon>Prochlorotrichaceae</taxon>
        <taxon>Prochlorothrix</taxon>
    </lineage>
</organism>
<keyword evidence="2" id="KW-1185">Reference proteome</keyword>
<dbReference type="Gene3D" id="3.60.15.10">
    <property type="entry name" value="Ribonuclease Z/Hydroxyacylglutathione hydrolase-like"/>
    <property type="match status" value="1"/>
</dbReference>
<accession>A0A0M2PW75</accession>
<comment type="caution">
    <text evidence="1">The sequence shown here is derived from an EMBL/GenBank/DDBJ whole genome shotgun (WGS) entry which is preliminary data.</text>
</comment>
<dbReference type="InterPro" id="IPR036866">
    <property type="entry name" value="RibonucZ/Hydroxyglut_hydro"/>
</dbReference>